<evidence type="ECO:0000259" key="11">
    <source>
        <dbReference type="PROSITE" id="PS51471"/>
    </source>
</evidence>
<keyword evidence="12" id="KW-1185">Reference proteome</keyword>
<evidence type="ECO:0000313" key="13">
    <source>
        <dbReference type="RefSeq" id="XP_004502641.1"/>
    </source>
</evidence>
<evidence type="ECO:0000256" key="2">
    <source>
        <dbReference type="ARBA" id="ARBA00004496"/>
    </source>
</evidence>
<dbReference type="Pfam" id="PF03171">
    <property type="entry name" value="2OG-FeII_Oxy"/>
    <property type="match status" value="1"/>
</dbReference>
<dbReference type="InterPro" id="IPR027443">
    <property type="entry name" value="IPNS-like_sf"/>
</dbReference>
<reference evidence="12" key="1">
    <citation type="journal article" date="2013" name="Nat. Biotechnol.">
        <title>Draft genome sequence of chickpea (Cicer arietinum) provides a resource for trait improvement.</title>
        <authorList>
            <person name="Varshney R.K."/>
            <person name="Song C."/>
            <person name="Saxena R.K."/>
            <person name="Azam S."/>
            <person name="Yu S."/>
            <person name="Sharpe A.G."/>
            <person name="Cannon S."/>
            <person name="Baek J."/>
            <person name="Rosen B.D."/>
            <person name="Tar'an B."/>
            <person name="Millan T."/>
            <person name="Zhang X."/>
            <person name="Ramsay L.D."/>
            <person name="Iwata A."/>
            <person name="Wang Y."/>
            <person name="Nelson W."/>
            <person name="Farmer A.D."/>
            <person name="Gaur P.M."/>
            <person name="Soderlund C."/>
            <person name="Penmetsa R.V."/>
            <person name="Xu C."/>
            <person name="Bharti A.K."/>
            <person name="He W."/>
            <person name="Winter P."/>
            <person name="Zhao S."/>
            <person name="Hane J.K."/>
            <person name="Carrasquilla-Garcia N."/>
            <person name="Condie J.A."/>
            <person name="Upadhyaya H.D."/>
            <person name="Luo M.C."/>
            <person name="Thudi M."/>
            <person name="Gowda C.L."/>
            <person name="Singh N.P."/>
            <person name="Lichtenzveig J."/>
            <person name="Gali K.K."/>
            <person name="Rubio J."/>
            <person name="Nadarajan N."/>
            <person name="Dolezel J."/>
            <person name="Bansal K.C."/>
            <person name="Xu X."/>
            <person name="Edwards D."/>
            <person name="Zhang G."/>
            <person name="Kahl G."/>
            <person name="Gil J."/>
            <person name="Singh K.B."/>
            <person name="Datta S.K."/>
            <person name="Jackson S.A."/>
            <person name="Wang J."/>
            <person name="Cook D.R."/>
        </authorList>
    </citation>
    <scope>NUCLEOTIDE SEQUENCE [LARGE SCALE GENOMIC DNA]</scope>
    <source>
        <strain evidence="12">cv. CDC Frontier</strain>
    </source>
</reference>
<dbReference type="eggNOG" id="KOG0143">
    <property type="taxonomic scope" value="Eukaryota"/>
</dbReference>
<keyword evidence="4" id="KW-0963">Cytoplasm</keyword>
<sequence>MASASTISSSEPTKGEASNISSIKAFAESNGASLIPSNYHSFTEPHHIIDDVADEFAASIPVIDFSLLTSDDPQIHDNHVHQLAKACAQWGFFMLINHGIPESLMEELMKKSQEFNDLPMEEKKEFSEKDEALSPIRLGTSFHPPKENVHYWRDFLKVITSPHFNFPHKPPGYREVAFQYSRKINVVARKLIEGISESLGLESNSIIESTGFDSGLQIMAVNFYPPCPQPHLALGLPPHSDLGFFTFLFQNGIGGLQIKHEGKWVNVDPLPNSLLVNIGDQLEVVSNGRYASVLHRAILNNKDTRISFVVVNGPAKDKEIGPAPQLLDKEKPVFKSIKYQDYFMLQQNSRLSERSLDQIRFSGQ</sequence>
<dbReference type="InterPro" id="IPR044861">
    <property type="entry name" value="IPNS-like_FE2OG_OXY"/>
</dbReference>
<comment type="function">
    <text evidence="9">Involved in the regulation of shoot development and salicylic acid (SA) homeostasis.</text>
</comment>
<dbReference type="InterPro" id="IPR050295">
    <property type="entry name" value="Plant_2OG-oxidoreductases"/>
</dbReference>
<dbReference type="Pfam" id="PF14226">
    <property type="entry name" value="DIOX_N"/>
    <property type="match status" value="1"/>
</dbReference>
<dbReference type="GO" id="GO:0046872">
    <property type="term" value="F:metal ion binding"/>
    <property type="evidence" value="ECO:0007669"/>
    <property type="project" value="UniProtKB-KW"/>
</dbReference>
<evidence type="ECO:0000256" key="6">
    <source>
        <dbReference type="ARBA" id="ARBA00022896"/>
    </source>
</evidence>
<proteinExistence type="inferred from homology"/>
<keyword evidence="8" id="KW-0539">Nucleus</keyword>
<comment type="subcellular location">
    <subcellularLocation>
        <location evidence="2">Cytoplasm</location>
    </subcellularLocation>
    <subcellularLocation>
        <location evidence="1">Nucleus</location>
    </subcellularLocation>
</comment>
<name>A0A1S2YDM7_CICAR</name>
<gene>
    <name evidence="13" type="primary">LOC101507933</name>
</gene>
<keyword evidence="5 10" id="KW-0479">Metal-binding</keyword>
<dbReference type="GO" id="GO:0005634">
    <property type="term" value="C:nucleus"/>
    <property type="evidence" value="ECO:0007669"/>
    <property type="project" value="UniProtKB-SubCell"/>
</dbReference>
<evidence type="ECO:0000256" key="8">
    <source>
        <dbReference type="ARBA" id="ARBA00023242"/>
    </source>
</evidence>
<dbReference type="GO" id="GO:0016491">
    <property type="term" value="F:oxidoreductase activity"/>
    <property type="evidence" value="ECO:0007669"/>
    <property type="project" value="UniProtKB-KW"/>
</dbReference>
<evidence type="ECO:0000256" key="3">
    <source>
        <dbReference type="ARBA" id="ARBA00008056"/>
    </source>
</evidence>
<dbReference type="Gene3D" id="2.60.120.330">
    <property type="entry name" value="B-lactam Antibiotic, Isopenicillin N Synthase, Chain"/>
    <property type="match status" value="1"/>
</dbReference>
<dbReference type="KEGG" id="cam:101507933"/>
<keyword evidence="6" id="KW-0847">Vitamin C</keyword>
<dbReference type="GO" id="GO:0005737">
    <property type="term" value="C:cytoplasm"/>
    <property type="evidence" value="ECO:0007669"/>
    <property type="project" value="UniProtKB-SubCell"/>
</dbReference>
<dbReference type="AlphaFoldDB" id="A0A1S2YDM7"/>
<keyword evidence="7 10" id="KW-0408">Iron</keyword>
<comment type="similarity">
    <text evidence="3 10">Belongs to the iron/ascorbate-dependent oxidoreductase family.</text>
</comment>
<evidence type="ECO:0000313" key="12">
    <source>
        <dbReference type="Proteomes" id="UP000087171"/>
    </source>
</evidence>
<accession>A0A1S2YDM7</accession>
<evidence type="ECO:0000256" key="9">
    <source>
        <dbReference type="ARBA" id="ARBA00059922"/>
    </source>
</evidence>
<dbReference type="GeneID" id="101507933"/>
<organism evidence="12 13">
    <name type="scientific">Cicer arietinum</name>
    <name type="common">Chickpea</name>
    <name type="synonym">Garbanzo</name>
    <dbReference type="NCBI Taxonomy" id="3827"/>
    <lineage>
        <taxon>Eukaryota</taxon>
        <taxon>Viridiplantae</taxon>
        <taxon>Streptophyta</taxon>
        <taxon>Embryophyta</taxon>
        <taxon>Tracheophyta</taxon>
        <taxon>Spermatophyta</taxon>
        <taxon>Magnoliopsida</taxon>
        <taxon>eudicotyledons</taxon>
        <taxon>Gunneridae</taxon>
        <taxon>Pentapetalae</taxon>
        <taxon>rosids</taxon>
        <taxon>fabids</taxon>
        <taxon>Fabales</taxon>
        <taxon>Fabaceae</taxon>
        <taxon>Papilionoideae</taxon>
        <taxon>50 kb inversion clade</taxon>
        <taxon>NPAAA clade</taxon>
        <taxon>Hologalegina</taxon>
        <taxon>IRL clade</taxon>
        <taxon>Cicereae</taxon>
        <taxon>Cicer</taxon>
    </lineage>
</organism>
<keyword evidence="10" id="KW-0560">Oxidoreductase</keyword>
<evidence type="ECO:0000256" key="7">
    <source>
        <dbReference type="ARBA" id="ARBA00023004"/>
    </source>
</evidence>
<evidence type="ECO:0000256" key="10">
    <source>
        <dbReference type="RuleBase" id="RU003682"/>
    </source>
</evidence>
<dbReference type="InterPro" id="IPR005123">
    <property type="entry name" value="Oxoglu/Fe-dep_dioxygenase_dom"/>
</dbReference>
<dbReference type="Proteomes" id="UP000087171">
    <property type="component" value="Chromosome Ca5"/>
</dbReference>
<dbReference type="FunFam" id="2.60.120.330:FF:000015">
    <property type="entry name" value="Protein DMR6-LIKE OXYGENASE 1"/>
    <property type="match status" value="1"/>
</dbReference>
<evidence type="ECO:0000256" key="1">
    <source>
        <dbReference type="ARBA" id="ARBA00004123"/>
    </source>
</evidence>
<feature type="domain" description="Fe2OG dioxygenase" evidence="11">
    <location>
        <begin position="211"/>
        <end position="314"/>
    </location>
</feature>
<dbReference type="RefSeq" id="XP_004502641.1">
    <property type="nucleotide sequence ID" value="XM_004502584.3"/>
</dbReference>
<dbReference type="PROSITE" id="PS51471">
    <property type="entry name" value="FE2OG_OXY"/>
    <property type="match status" value="1"/>
</dbReference>
<dbReference type="PANTHER" id="PTHR47991">
    <property type="entry name" value="OXOGLUTARATE/IRON-DEPENDENT DIOXYGENASE"/>
    <property type="match status" value="1"/>
</dbReference>
<evidence type="ECO:0000256" key="5">
    <source>
        <dbReference type="ARBA" id="ARBA00022723"/>
    </source>
</evidence>
<evidence type="ECO:0000256" key="4">
    <source>
        <dbReference type="ARBA" id="ARBA00022490"/>
    </source>
</evidence>
<dbReference type="InterPro" id="IPR026992">
    <property type="entry name" value="DIOX_N"/>
</dbReference>
<dbReference type="PaxDb" id="3827-XP_004502641.1"/>
<protein>
    <submittedName>
        <fullName evidence="13">Protein DMR6-LIKE OXYGENASE 2-like</fullName>
    </submittedName>
</protein>
<dbReference type="GO" id="GO:0031418">
    <property type="term" value="F:L-ascorbic acid binding"/>
    <property type="evidence" value="ECO:0007669"/>
    <property type="project" value="UniProtKB-KW"/>
</dbReference>
<reference evidence="13" key="2">
    <citation type="submission" date="2025-08" db="UniProtKB">
        <authorList>
            <consortium name="RefSeq"/>
        </authorList>
    </citation>
    <scope>IDENTIFICATION</scope>
    <source>
        <tissue evidence="13">Etiolated seedlings</tissue>
    </source>
</reference>
<dbReference type="SUPFAM" id="SSF51197">
    <property type="entry name" value="Clavaminate synthase-like"/>
    <property type="match status" value="1"/>
</dbReference>
<dbReference type="OrthoDB" id="1424852at2759"/>